<protein>
    <submittedName>
        <fullName evidence="5">FMN-binding glutamate synthase family protein</fullName>
    </submittedName>
</protein>
<dbReference type="CDD" id="cd02808">
    <property type="entry name" value="GltS_FMN"/>
    <property type="match status" value="1"/>
</dbReference>
<dbReference type="RefSeq" id="WP_167184474.1">
    <property type="nucleotide sequence ID" value="NZ_JAAONZ010000004.1"/>
</dbReference>
<dbReference type="GO" id="GO:0006537">
    <property type="term" value="P:glutamate biosynthetic process"/>
    <property type="evidence" value="ECO:0007669"/>
    <property type="project" value="InterPro"/>
</dbReference>
<evidence type="ECO:0000313" key="5">
    <source>
        <dbReference type="EMBL" id="NHO65492.1"/>
    </source>
</evidence>
<dbReference type="PIRSF" id="PIRSF006429">
    <property type="entry name" value="GOGAT_lg_2"/>
    <property type="match status" value="1"/>
</dbReference>
<dbReference type="EMBL" id="JAAONZ010000004">
    <property type="protein sequence ID" value="NHO65492.1"/>
    <property type="molecule type" value="Genomic_DNA"/>
</dbReference>
<feature type="domain" description="Glutamate synthase" evidence="4">
    <location>
        <begin position="148"/>
        <end position="466"/>
    </location>
</feature>
<dbReference type="InterPro" id="IPR013785">
    <property type="entry name" value="Aldolase_TIM"/>
</dbReference>
<keyword evidence="3" id="KW-0812">Transmembrane</keyword>
<dbReference type="Gene3D" id="3.20.20.70">
    <property type="entry name" value="Aldolase class I"/>
    <property type="match status" value="1"/>
</dbReference>
<accession>A0A9E5JZJ0</accession>
<dbReference type="GO" id="GO:0015930">
    <property type="term" value="F:glutamate synthase activity"/>
    <property type="evidence" value="ECO:0007669"/>
    <property type="project" value="InterPro"/>
</dbReference>
<keyword evidence="3" id="KW-1133">Transmembrane helix</keyword>
<organism evidence="5 6">
    <name type="scientific">Pseudomaricurvus hydrocarbonicus</name>
    <dbReference type="NCBI Taxonomy" id="1470433"/>
    <lineage>
        <taxon>Bacteria</taxon>
        <taxon>Pseudomonadati</taxon>
        <taxon>Pseudomonadota</taxon>
        <taxon>Gammaproteobacteria</taxon>
        <taxon>Cellvibrionales</taxon>
        <taxon>Cellvibrionaceae</taxon>
        <taxon>Pseudomaricurvus</taxon>
    </lineage>
</organism>
<evidence type="ECO:0000256" key="2">
    <source>
        <dbReference type="PIRNR" id="PIRNR006429"/>
    </source>
</evidence>
<sequence>MDWLANFISGFFQFFALLFILMVGAGLVSLVYMFWVDIHQTKHAIRRNYPVIGRFRYLFEHLGEFFRQYFFALDREELPFNRAQRSWVYRAAKNIDSTIAFGSTRPLNQTGEVLFLNAFFPTMKAEAQPPSTITIGEGFARHPYTSSSFFNISGMSFGALSVPAIQALSHGAKKAGIWMNTGEGGLSPYHLQGGCDLVFQMGTAKYGVRKDDGTLDEDKLKSVANHPQVKMFEIKLSQGAKPGKGGILPGEKVTPLIASTRGIPIGLDSISPNGHLDIRSIDDLLTFLHRVRDLTGKPTGFKSVIGESRWIDELCQAIHKRGLEYAPDFITIDSADGGTGAAPQSLMDYVGLPLRRSLPLMIDKLNEYGLRKRIKVICSGKMVNPSDVAWALCVGADEVVSARGFMFALGCIQALQCNKNTCPTGITTHDPDLQKGLNPANKANRVYNYAQNLIHEVSVISNSCGVKEPRQLRRSHAQVIDNDGIPRPLDDLYPDVTTQEIWQRETKPVAVAD</sequence>
<keyword evidence="3" id="KW-0472">Membrane</keyword>
<comment type="similarity">
    <text evidence="1 2">Belongs to the glutamate synthase family.</text>
</comment>
<feature type="transmembrane region" description="Helical" evidence="3">
    <location>
        <begin position="12"/>
        <end position="36"/>
    </location>
</feature>
<evidence type="ECO:0000313" key="6">
    <source>
        <dbReference type="Proteomes" id="UP000787472"/>
    </source>
</evidence>
<dbReference type="AlphaFoldDB" id="A0A9E5JZJ0"/>
<evidence type="ECO:0000259" key="4">
    <source>
        <dbReference type="Pfam" id="PF01645"/>
    </source>
</evidence>
<dbReference type="SUPFAM" id="SSF51395">
    <property type="entry name" value="FMN-linked oxidoreductases"/>
    <property type="match status" value="1"/>
</dbReference>
<evidence type="ECO:0000256" key="3">
    <source>
        <dbReference type="SAM" id="Phobius"/>
    </source>
</evidence>
<dbReference type="PANTHER" id="PTHR43819">
    <property type="entry name" value="ARCHAEAL-TYPE GLUTAMATE SYNTHASE [NADPH]"/>
    <property type="match status" value="1"/>
</dbReference>
<keyword evidence="6" id="KW-1185">Reference proteome</keyword>
<dbReference type="Pfam" id="PF01645">
    <property type="entry name" value="Glu_synthase"/>
    <property type="match status" value="1"/>
</dbReference>
<reference evidence="5" key="1">
    <citation type="submission" date="2020-03" db="EMBL/GenBank/DDBJ databases">
        <authorList>
            <person name="Guo F."/>
        </authorList>
    </citation>
    <scope>NUCLEOTIDE SEQUENCE</scope>
    <source>
        <strain evidence="5">JCM 30134</strain>
    </source>
</reference>
<comment type="caution">
    <text evidence="5">The sequence shown here is derived from an EMBL/GenBank/DDBJ whole genome shotgun (WGS) entry which is preliminary data.</text>
</comment>
<dbReference type="PANTHER" id="PTHR43819:SF1">
    <property type="entry name" value="ARCHAEAL-TYPE GLUTAMATE SYNTHASE [NADPH]"/>
    <property type="match status" value="1"/>
</dbReference>
<dbReference type="InterPro" id="IPR024188">
    <property type="entry name" value="GltB"/>
</dbReference>
<name>A0A9E5JZJ0_9GAMM</name>
<proteinExistence type="inferred from homology"/>
<dbReference type="Proteomes" id="UP000787472">
    <property type="component" value="Unassembled WGS sequence"/>
</dbReference>
<evidence type="ECO:0000256" key="1">
    <source>
        <dbReference type="ARBA" id="ARBA00009716"/>
    </source>
</evidence>
<dbReference type="InterPro" id="IPR002932">
    <property type="entry name" value="Glu_synthdom"/>
</dbReference>
<gene>
    <name evidence="5" type="ORF">G8770_08075</name>
</gene>